<keyword evidence="2" id="KW-1185">Reference proteome</keyword>
<proteinExistence type="predicted"/>
<sequence>MYSVEEMISWCAQKFRCTRCHENEHLMPRLINCIRCYQKHHFFNDEPVNTWIALEEAQILVHSNAIQQSVDKIIIPLATQVGNTFEVEIGTVRQKVQKLMSSIKETRNCAEYIMAVNQHHDFCLKCHNYLQQLERQIARERLGFQRLIGEGEVRLSAEIAVQAVPALNTVETAMGADFTAYARPSVEIAVQAAPKMKSAATALGKDFNKYARPSNEIATQAAPQLKTIAVQTGKDLYASRKFAAQKAPKLQSVVAQGAPQKKTVEEMTTLQLGKTSNTRYHPPSVQPVVCTSTTTTILNPDSNELQGSAKSCDISRMMNILHSPIFRGVLSRTSGWLALENSQEYPSEMAVYEWAGVWKKLVLWGNASIEDGINLSSFVIRNIQKLLNGGTSGGLGHNIHRGPWHFPFIGDKQRAFEEKYNFRIALITYEMDEGTNRYLCIFDCNKPDTLLCLYYKWNRYFLIYMGSPSDCSKYEQMQLGIIPNHETLTMKVTSEKINESTYKRTVAPETEWNNARVWTANYRPTFDDINCFDCLKGPLPDMSYCHEFTEMC</sequence>
<feature type="non-terminal residue" evidence="1">
    <location>
        <position position="1"/>
    </location>
</feature>
<accession>A0AA36GGQ3</accession>
<dbReference type="InterPro" id="IPR036280">
    <property type="entry name" value="Multihaem_cyt_sf"/>
</dbReference>
<organism evidence="1 2">
    <name type="scientific">Mesorhabditis spiculigera</name>
    <dbReference type="NCBI Taxonomy" id="96644"/>
    <lineage>
        <taxon>Eukaryota</taxon>
        <taxon>Metazoa</taxon>
        <taxon>Ecdysozoa</taxon>
        <taxon>Nematoda</taxon>
        <taxon>Chromadorea</taxon>
        <taxon>Rhabditida</taxon>
        <taxon>Rhabditina</taxon>
        <taxon>Rhabditomorpha</taxon>
        <taxon>Rhabditoidea</taxon>
        <taxon>Rhabditidae</taxon>
        <taxon>Mesorhabditinae</taxon>
        <taxon>Mesorhabditis</taxon>
    </lineage>
</organism>
<dbReference type="EMBL" id="CATQJA010002697">
    <property type="protein sequence ID" value="CAJ0584541.1"/>
    <property type="molecule type" value="Genomic_DNA"/>
</dbReference>
<dbReference type="Proteomes" id="UP001177023">
    <property type="component" value="Unassembled WGS sequence"/>
</dbReference>
<evidence type="ECO:0000313" key="1">
    <source>
        <dbReference type="EMBL" id="CAJ0584541.1"/>
    </source>
</evidence>
<comment type="caution">
    <text evidence="1">The sequence shown here is derived from an EMBL/GenBank/DDBJ whole genome shotgun (WGS) entry which is preliminary data.</text>
</comment>
<dbReference type="SUPFAM" id="SSF48695">
    <property type="entry name" value="Multiheme cytochromes"/>
    <property type="match status" value="1"/>
</dbReference>
<reference evidence="1" key="1">
    <citation type="submission" date="2023-06" db="EMBL/GenBank/DDBJ databases">
        <authorList>
            <person name="Delattre M."/>
        </authorList>
    </citation>
    <scope>NUCLEOTIDE SEQUENCE</scope>
    <source>
        <strain evidence="1">AF72</strain>
    </source>
</reference>
<gene>
    <name evidence="1" type="ORF">MSPICULIGERA_LOCUS22590</name>
</gene>
<protein>
    <submittedName>
        <fullName evidence="1">Uncharacterized protein</fullName>
    </submittedName>
</protein>
<dbReference type="AlphaFoldDB" id="A0AA36GGQ3"/>
<evidence type="ECO:0000313" key="2">
    <source>
        <dbReference type="Proteomes" id="UP001177023"/>
    </source>
</evidence>
<name>A0AA36GGQ3_9BILA</name>